<dbReference type="GO" id="GO:0005737">
    <property type="term" value="C:cytoplasm"/>
    <property type="evidence" value="ECO:0007669"/>
    <property type="project" value="UniProtKB-SubCell"/>
</dbReference>
<dbReference type="GO" id="GO:0016342">
    <property type="term" value="C:catenin complex"/>
    <property type="evidence" value="ECO:0007669"/>
    <property type="project" value="TreeGrafter"/>
</dbReference>
<evidence type="ECO:0000313" key="4">
    <source>
        <dbReference type="Proteomes" id="UP000005204"/>
    </source>
</evidence>
<comment type="subcellular location">
    <subcellularLocation>
        <location evidence="1">Cytoplasm</location>
    </subcellularLocation>
</comment>
<dbReference type="AlphaFoldDB" id="A0A8R2R4B0"/>
<sequence length="789" mass="90626">MHKIKFELPDNSGESTKYLITLLIKEIHPSIGEIRKKLQVKHIEEQELIKIREVIALCCNQIKKCVVNLLGIFKLEYNQGIFLQESRQCHVERLEWCIDRLNTIDQHLEKRNSNLSNDNTDDSINVTTMYFVNWIDHTFEVLSKLSEVVYKNDYKENFGMCELWKSELLQILSDLHLAIDELLLSAMTLCKYCLPSDQHIVKARCQVVLRETKALMTELISGDVSSTIKLSPATLRLPIMPSNINVLIDVLKDVLYVLETNTNTALLALLIHCFSYSKSPIDIFKEHFSSSSRGVCDCLVKTEIDDTEDCIFVKEFDLYNERLLQIGSFAISCSSDQSRILSVRSGIASLEALDPHLVPALMMSPESYHSMLLMTSWLQEVQEIRDSVFLIVEPTAFSEKSKQMMHEKLLELVKSNCYNNSHVCVVINIGSIVYDFFEAYNKNEPTAVNDYDKIKPLLIDLKKAVNECKTVSNLLASENDFMYDIKTHTNKQASNEQLLKRLKLLYTVINKINMILHPKQNEEQLFEDDDVHVCKNETHTVYKNKNSDVDSPKKTDDIMSKSVFARTSNVRSSTRNFPLIKLTKHLKLRQCEELSFSVELDNLLNGYKPKAGRDETFNLNKNLQRVRERSVLYNFSPIKNRSSLRKAVLNRHCKSQEKILERKLDDVRSITDKDIDVTEENFTLQLTDVLNEMNDMTSIVSNTKAGFPSTELRTNKANCSNKIHQNTISKYVWNISTSSRAFQSCDETAVSCSSNMSQPSNVTTLERINDLDFIDIKLNNLKTEFETSV</sequence>
<dbReference type="GO" id="GO:0051015">
    <property type="term" value="F:actin filament binding"/>
    <property type="evidence" value="ECO:0007669"/>
    <property type="project" value="TreeGrafter"/>
</dbReference>
<evidence type="ECO:0008006" key="5">
    <source>
        <dbReference type="Google" id="ProtNLM"/>
    </source>
</evidence>
<dbReference type="RefSeq" id="XP_062531553.1">
    <property type="nucleotide sequence ID" value="XM_062675569.1"/>
</dbReference>
<dbReference type="GO" id="GO:0016477">
    <property type="term" value="P:cell migration"/>
    <property type="evidence" value="ECO:0007669"/>
    <property type="project" value="TreeGrafter"/>
</dbReference>
<dbReference type="EnsemblMetazoa" id="XM_038020393.1">
    <property type="protein sequence ID" value="XP_037876321.1"/>
    <property type="gene ID" value="LOC101741830"/>
</dbReference>
<dbReference type="GeneID" id="101741830"/>
<evidence type="ECO:0000256" key="2">
    <source>
        <dbReference type="ARBA" id="ARBA00022490"/>
    </source>
</evidence>
<keyword evidence="2" id="KW-0963">Cytoplasm</keyword>
<organism evidence="3 4">
    <name type="scientific">Bombyx mori</name>
    <name type="common">Silk moth</name>
    <dbReference type="NCBI Taxonomy" id="7091"/>
    <lineage>
        <taxon>Eukaryota</taxon>
        <taxon>Metazoa</taxon>
        <taxon>Ecdysozoa</taxon>
        <taxon>Arthropoda</taxon>
        <taxon>Hexapoda</taxon>
        <taxon>Insecta</taxon>
        <taxon>Pterygota</taxon>
        <taxon>Neoptera</taxon>
        <taxon>Endopterygota</taxon>
        <taxon>Lepidoptera</taxon>
        <taxon>Glossata</taxon>
        <taxon>Ditrysia</taxon>
        <taxon>Bombycoidea</taxon>
        <taxon>Bombycidae</taxon>
        <taxon>Bombycinae</taxon>
        <taxon>Bombyx</taxon>
    </lineage>
</organism>
<dbReference type="GO" id="GO:0005912">
    <property type="term" value="C:adherens junction"/>
    <property type="evidence" value="ECO:0007669"/>
    <property type="project" value="TreeGrafter"/>
</dbReference>
<dbReference type="KEGG" id="bmor:101741830"/>
<dbReference type="InterPro" id="IPR008837">
    <property type="entry name" value="Serendipity_A"/>
</dbReference>
<dbReference type="Pfam" id="PF05482">
    <property type="entry name" value="Serendipity_A"/>
    <property type="match status" value="1"/>
</dbReference>
<keyword evidence="4" id="KW-1185">Reference proteome</keyword>
<evidence type="ECO:0000256" key="1">
    <source>
        <dbReference type="ARBA" id="ARBA00004496"/>
    </source>
</evidence>
<dbReference type="GO" id="GO:0008013">
    <property type="term" value="F:beta-catenin binding"/>
    <property type="evidence" value="ECO:0007669"/>
    <property type="project" value="TreeGrafter"/>
</dbReference>
<reference evidence="3" key="2">
    <citation type="submission" date="2022-06" db="UniProtKB">
        <authorList>
            <consortium name="EnsemblMetazoa"/>
        </authorList>
    </citation>
    <scope>IDENTIFICATION</scope>
    <source>
        <strain evidence="3">p50T (Dazao)</strain>
    </source>
</reference>
<reference evidence="4" key="1">
    <citation type="journal article" date="2008" name="Insect Biochem. Mol. Biol.">
        <title>The genome of a lepidopteran model insect, the silkworm Bombyx mori.</title>
        <authorList>
            <consortium name="International Silkworm Genome Consortium"/>
        </authorList>
    </citation>
    <scope>NUCLEOTIDE SEQUENCE [LARGE SCALE GENOMIC DNA]</scope>
    <source>
        <strain evidence="4">p50T</strain>
    </source>
</reference>
<protein>
    <recommendedName>
        <fullName evidence="5">Serendipity locus protein alpha</fullName>
    </recommendedName>
</protein>
<accession>A0A8R2R4B0</accession>
<dbReference type="GO" id="GO:0007349">
    <property type="term" value="P:cellularization"/>
    <property type="evidence" value="ECO:0007669"/>
    <property type="project" value="InterPro"/>
</dbReference>
<dbReference type="PANTHER" id="PTHR18914:SF33">
    <property type="entry name" value="RE47911P-RELATED"/>
    <property type="match status" value="1"/>
</dbReference>
<proteinExistence type="predicted"/>
<dbReference type="GO" id="GO:0098609">
    <property type="term" value="P:cell-cell adhesion"/>
    <property type="evidence" value="ECO:0007669"/>
    <property type="project" value="TreeGrafter"/>
</dbReference>
<evidence type="ECO:0000313" key="3">
    <source>
        <dbReference type="EnsemblMetazoa" id="XP_037876321.1"/>
    </source>
</evidence>
<name>A0A8R2R4B0_BOMMO</name>
<dbReference type="RefSeq" id="XP_037876321.1">
    <property type="nucleotide sequence ID" value="XM_038020393.2"/>
</dbReference>
<dbReference type="PANTHER" id="PTHR18914">
    <property type="entry name" value="ALPHA CATENIN"/>
    <property type="match status" value="1"/>
</dbReference>
<dbReference type="Proteomes" id="UP000005204">
    <property type="component" value="Unassembled WGS sequence"/>
</dbReference>